<protein>
    <submittedName>
        <fullName evidence="11">Twinfilin actin binding protein 2</fullName>
    </submittedName>
</protein>
<dbReference type="SMART" id="SM00102">
    <property type="entry name" value="ADF"/>
    <property type="match status" value="2"/>
</dbReference>
<dbReference type="VEuPathDB" id="HostDB:ENSMMUG00000047685"/>
<dbReference type="STRING" id="9544.ENSMMUP00000066439"/>
<organism evidence="11 12">
    <name type="scientific">Macaca mulatta</name>
    <name type="common">Rhesus macaque</name>
    <dbReference type="NCBI Taxonomy" id="9544"/>
    <lineage>
        <taxon>Eukaryota</taxon>
        <taxon>Metazoa</taxon>
        <taxon>Chordata</taxon>
        <taxon>Craniata</taxon>
        <taxon>Vertebrata</taxon>
        <taxon>Euteleostomi</taxon>
        <taxon>Mammalia</taxon>
        <taxon>Eutheria</taxon>
        <taxon>Euarchontoglires</taxon>
        <taxon>Primates</taxon>
        <taxon>Haplorrhini</taxon>
        <taxon>Catarrhini</taxon>
        <taxon>Cercopithecidae</taxon>
        <taxon>Cercopithecinae</taxon>
        <taxon>Macaca</taxon>
    </lineage>
</organism>
<dbReference type="GO" id="GO:0030027">
    <property type="term" value="C:lamellipodium"/>
    <property type="evidence" value="ECO:0007669"/>
    <property type="project" value="Ensembl"/>
</dbReference>
<dbReference type="GeneTree" id="ENSGT00530000063868"/>
<dbReference type="SMR" id="A0A5F7ZLD1"/>
<dbReference type="Gene3D" id="3.40.20.10">
    <property type="entry name" value="Severin"/>
    <property type="match status" value="3"/>
</dbReference>
<dbReference type="GO" id="GO:0005856">
    <property type="term" value="C:cytoskeleton"/>
    <property type="evidence" value="ECO:0007669"/>
    <property type="project" value="UniProtKB-SubCell"/>
</dbReference>
<dbReference type="FunFam" id="3.40.20.10:FF:000007">
    <property type="entry name" value="Twinfilin-1 isoform 1"/>
    <property type="match status" value="1"/>
</dbReference>
<evidence type="ECO:0000256" key="6">
    <source>
        <dbReference type="ARBA" id="ARBA00022990"/>
    </source>
</evidence>
<dbReference type="GO" id="GO:0032420">
    <property type="term" value="C:stereocilium"/>
    <property type="evidence" value="ECO:0007669"/>
    <property type="project" value="Ensembl"/>
</dbReference>
<feature type="compositionally biased region" description="Low complexity" evidence="9">
    <location>
        <begin position="116"/>
        <end position="126"/>
    </location>
</feature>
<dbReference type="AlphaFoldDB" id="A0A5F7ZLD1"/>
<dbReference type="GO" id="GO:0030426">
    <property type="term" value="C:growth cone"/>
    <property type="evidence" value="ECO:0007669"/>
    <property type="project" value="Ensembl"/>
</dbReference>
<dbReference type="GO" id="GO:0048471">
    <property type="term" value="C:perinuclear region of cytoplasm"/>
    <property type="evidence" value="ECO:0007669"/>
    <property type="project" value="UniProtKB-SubCell"/>
</dbReference>
<reference evidence="11" key="3">
    <citation type="submission" date="2025-08" db="UniProtKB">
        <authorList>
            <consortium name="Ensembl"/>
        </authorList>
    </citation>
    <scope>IDENTIFICATION</scope>
    <source>
        <strain evidence="11">17573</strain>
    </source>
</reference>
<evidence type="ECO:0000256" key="3">
    <source>
        <dbReference type="ARBA" id="ARBA00009557"/>
    </source>
</evidence>
<feature type="compositionally biased region" description="Basic and acidic residues" evidence="9">
    <location>
        <begin position="130"/>
        <end position="146"/>
    </location>
</feature>
<dbReference type="GO" id="GO:0003785">
    <property type="term" value="F:actin monomer binding"/>
    <property type="evidence" value="ECO:0007669"/>
    <property type="project" value="Ensembl"/>
</dbReference>
<gene>
    <name evidence="11" type="primary">TWF2</name>
</gene>
<keyword evidence="8" id="KW-0206">Cytoskeleton</keyword>
<dbReference type="GO" id="GO:0030837">
    <property type="term" value="P:negative regulation of actin filament polymerization"/>
    <property type="evidence" value="ECO:0007669"/>
    <property type="project" value="Ensembl"/>
</dbReference>
<evidence type="ECO:0000256" key="9">
    <source>
        <dbReference type="SAM" id="MobiDB-lite"/>
    </source>
</evidence>
<feature type="compositionally biased region" description="Basic residues" evidence="9">
    <location>
        <begin position="461"/>
        <end position="470"/>
    </location>
</feature>
<keyword evidence="5" id="KW-0677">Repeat</keyword>
<evidence type="ECO:0000313" key="11">
    <source>
        <dbReference type="Ensembl" id="ENSMMUP00000066439.1"/>
    </source>
</evidence>
<dbReference type="GO" id="GO:0045773">
    <property type="term" value="P:positive regulation of axon extension"/>
    <property type="evidence" value="ECO:0007669"/>
    <property type="project" value="Ensembl"/>
</dbReference>
<dbReference type="Bgee" id="ENSMMUG00000047685">
    <property type="expression patterns" value="Expressed in skeletal muscle tissue and 21 other cell types or tissues"/>
</dbReference>
<dbReference type="InParanoid" id="A0A5F7ZLD1"/>
<dbReference type="PANTHER" id="PTHR13759">
    <property type="entry name" value="TWINFILIN"/>
    <property type="match status" value="1"/>
</dbReference>
<dbReference type="InterPro" id="IPR029006">
    <property type="entry name" value="ADF-H/Gelsolin-like_dom_sf"/>
</dbReference>
<keyword evidence="12" id="KW-1185">Reference proteome</keyword>
<evidence type="ECO:0000313" key="12">
    <source>
        <dbReference type="Proteomes" id="UP000006718"/>
    </source>
</evidence>
<dbReference type="GO" id="GO:0005546">
    <property type="term" value="F:phosphatidylinositol-4,5-bisphosphate binding"/>
    <property type="evidence" value="ECO:0007669"/>
    <property type="project" value="Ensembl"/>
</dbReference>
<dbReference type="Proteomes" id="UP000006718">
    <property type="component" value="Chromosome 2"/>
</dbReference>
<evidence type="ECO:0000256" key="2">
    <source>
        <dbReference type="ARBA" id="ARBA00004556"/>
    </source>
</evidence>
<dbReference type="GO" id="GO:0005080">
    <property type="term" value="F:protein kinase C binding"/>
    <property type="evidence" value="ECO:0007669"/>
    <property type="project" value="Ensembl"/>
</dbReference>
<feature type="domain" description="ADF-H" evidence="10">
    <location>
        <begin position="308"/>
        <end position="444"/>
    </location>
</feature>
<dbReference type="CDD" id="cd11284">
    <property type="entry name" value="ADF_Twf-C_like"/>
    <property type="match status" value="1"/>
</dbReference>
<keyword evidence="6" id="KW-0007">Acetylation</keyword>
<reference evidence="12" key="1">
    <citation type="journal article" date="2007" name="Science">
        <title>Evolutionary and biomedical insights from the rhesus macaque genome.</title>
        <authorList>
            <person name="Gibbs R.A."/>
            <person name="Rogers J."/>
            <person name="Katze M.G."/>
            <person name="Bumgarner R."/>
            <person name="Weinstock G.M."/>
            <person name="Mardis E.R."/>
            <person name="Remington K.A."/>
            <person name="Strausberg R.L."/>
            <person name="Venter J.C."/>
            <person name="Wilson R.K."/>
            <person name="Batzer M.A."/>
            <person name="Bustamante C.D."/>
            <person name="Eichler E.E."/>
            <person name="Hahn M.W."/>
            <person name="Hardison R.C."/>
            <person name="Makova K.D."/>
            <person name="Miller W."/>
            <person name="Milosavljevic A."/>
            <person name="Palermo R.E."/>
            <person name="Siepel A."/>
            <person name="Sikela J.M."/>
            <person name="Attaway T."/>
            <person name="Bell S."/>
            <person name="Bernard K.E."/>
            <person name="Buhay C.J."/>
            <person name="Chandrabose M.N."/>
            <person name="Dao M."/>
            <person name="Davis C."/>
            <person name="Delehaunty K.D."/>
            <person name="Ding Y."/>
            <person name="Dinh H.H."/>
            <person name="Dugan-Rocha S."/>
            <person name="Fulton L.A."/>
            <person name="Gabisi R.A."/>
            <person name="Garner T.T."/>
            <person name="Godfrey J."/>
            <person name="Hawes A.C."/>
            <person name="Hernandez J."/>
            <person name="Hines S."/>
            <person name="Holder M."/>
            <person name="Hume J."/>
            <person name="Jhangiani S.N."/>
            <person name="Joshi V."/>
            <person name="Khan Z.M."/>
            <person name="Kirkness E.F."/>
            <person name="Cree A."/>
            <person name="Fowler R.G."/>
            <person name="Lee S."/>
            <person name="Lewis L.R."/>
            <person name="Li Z."/>
            <person name="Liu Y.-S."/>
            <person name="Moore S.M."/>
            <person name="Muzny D."/>
            <person name="Nazareth L.V."/>
            <person name="Ngo D.N."/>
            <person name="Okwuonu G.O."/>
            <person name="Pai G."/>
            <person name="Parker D."/>
            <person name="Paul H.A."/>
            <person name="Pfannkoch C."/>
            <person name="Pohl C.S."/>
            <person name="Rogers Y.-H.C."/>
            <person name="Ruiz S.J."/>
            <person name="Sabo A."/>
            <person name="Santibanez J."/>
            <person name="Schneider B.W."/>
            <person name="Smith S.M."/>
            <person name="Sodergren E."/>
            <person name="Svatek A.F."/>
            <person name="Utterback T.R."/>
            <person name="Vattathil S."/>
            <person name="Warren W."/>
            <person name="White C.S."/>
            <person name="Chinwalla A.T."/>
            <person name="Feng Y."/>
            <person name="Halpern A.L."/>
            <person name="Hillier L.W."/>
            <person name="Huang X."/>
            <person name="Minx P."/>
            <person name="Nelson J.O."/>
            <person name="Pepin K.H."/>
            <person name="Qin X."/>
            <person name="Sutton G.G."/>
            <person name="Venter E."/>
            <person name="Walenz B.P."/>
            <person name="Wallis J.W."/>
            <person name="Worley K.C."/>
            <person name="Yang S.-P."/>
            <person name="Jones S.M."/>
            <person name="Marra M.A."/>
            <person name="Rocchi M."/>
            <person name="Schein J.E."/>
            <person name="Baertsch R."/>
            <person name="Clarke L."/>
            <person name="Csuros M."/>
            <person name="Glasscock J."/>
            <person name="Harris R.A."/>
            <person name="Havlak P."/>
            <person name="Jackson A.R."/>
            <person name="Jiang H."/>
            <person name="Liu Y."/>
            <person name="Messina D.N."/>
            <person name="Shen Y."/>
            <person name="Song H.X.-Z."/>
            <person name="Wylie T."/>
            <person name="Zhang L."/>
            <person name="Birney E."/>
            <person name="Han K."/>
            <person name="Konkel M.K."/>
            <person name="Lee J."/>
            <person name="Smit A.F.A."/>
            <person name="Ullmer B."/>
            <person name="Wang H."/>
            <person name="Xing J."/>
            <person name="Burhans R."/>
            <person name="Cheng Z."/>
            <person name="Karro J.E."/>
            <person name="Ma J."/>
            <person name="Raney B."/>
            <person name="She X."/>
            <person name="Cox M.J."/>
            <person name="Demuth J.P."/>
            <person name="Dumas L.J."/>
            <person name="Han S.-G."/>
            <person name="Hopkins J."/>
            <person name="Karimpour-Fard A."/>
            <person name="Kim Y.H."/>
            <person name="Pollack J.R."/>
            <person name="Vinar T."/>
            <person name="Addo-Quaye C."/>
            <person name="Degenhardt J."/>
            <person name="Denby A."/>
            <person name="Hubisz M.J."/>
            <person name="Indap A."/>
            <person name="Kosiol C."/>
            <person name="Lahn B.T."/>
            <person name="Lawson H.A."/>
            <person name="Marklein A."/>
            <person name="Nielsen R."/>
            <person name="Vallender E.J."/>
            <person name="Clark A.G."/>
            <person name="Ferguson B."/>
            <person name="Hernandez R.D."/>
            <person name="Hirani K."/>
            <person name="Kehrer-Sawatzki H."/>
            <person name="Kolb J."/>
            <person name="Patil S."/>
            <person name="Pu L.-L."/>
            <person name="Ren Y."/>
            <person name="Smith D.G."/>
            <person name="Wheeler D.A."/>
            <person name="Schenck I."/>
            <person name="Ball E.V."/>
            <person name="Chen R."/>
            <person name="Cooper D.N."/>
            <person name="Giardine B."/>
            <person name="Hsu F."/>
            <person name="Kent W.J."/>
            <person name="Lesk A."/>
            <person name="Nelson D.L."/>
            <person name="O'brien W.E."/>
            <person name="Pruefer K."/>
            <person name="Stenson P.D."/>
            <person name="Wallace J.C."/>
            <person name="Ke H."/>
            <person name="Liu X.-M."/>
            <person name="Wang P."/>
            <person name="Xiang A.P."/>
            <person name="Yang F."/>
            <person name="Barber G.P."/>
            <person name="Haussler D."/>
            <person name="Karolchik D."/>
            <person name="Kern A.D."/>
            <person name="Kuhn R.M."/>
            <person name="Smith K.E."/>
            <person name="Zwieg A.S."/>
        </authorList>
    </citation>
    <scope>NUCLEOTIDE SEQUENCE [LARGE SCALE GENOMIC DNA]</scope>
    <source>
        <strain evidence="12">17573</strain>
    </source>
</reference>
<accession>A0A5F7ZLD1</accession>
<dbReference type="GO" id="GO:0010592">
    <property type="term" value="P:positive regulation of lamellipodium assembly"/>
    <property type="evidence" value="ECO:0007669"/>
    <property type="project" value="Ensembl"/>
</dbReference>
<evidence type="ECO:0000259" key="10">
    <source>
        <dbReference type="PROSITE" id="PS51263"/>
    </source>
</evidence>
<evidence type="ECO:0000256" key="7">
    <source>
        <dbReference type="ARBA" id="ARBA00023203"/>
    </source>
</evidence>
<proteinExistence type="inferred from homology"/>
<sequence length="480" mass="53116">MAHQTGIHATEELKEFFAKARAGSVRLIKVVIEDEQLVLGASQEPVGRWDQDYDRAVLPLLDAQQPCYLLYRLDSQNAQGFEWLFLAWSPDNSPVSPGPVGSEEGSWGRTEQQGLTLGDLRGDTGLPLEDGGRAVRPCPRESERGSRPCACSLGTSRSPDISLAPEAVVRLDKGSPCWWEPPAASWPSAGCASAMSLPGGSRGACLFRERQPCPEASHGLVLALQVRLKMLYAATRATVKKEFGGGHIKDELFGTVKDDLSFAGYQKHLSSCAAPAPLTSAERELQQIRINEVKTEISVESKHQTLQGLAFPLQPEAQRALQQLKQKMVNYIQLKLDLERETIELVHTEPTDVAHLPSRVPRDAARYHFFLYKHTHEGDPLESVVFIYSMPGYKCSIKERMLYSSCKSRLLDSVEQDFHLEIAKKIEIGDGAELTAEFLYDEVHPKQHAFKQAFAKPKGPGGKRGHKRLIRGPGENGDDS</sequence>
<keyword evidence="7" id="KW-0009">Actin-binding</keyword>
<reference evidence="11" key="2">
    <citation type="submission" date="2019-01" db="EMBL/GenBank/DDBJ databases">
        <authorList>
            <person name="Graves T."/>
            <person name="Eichler E.E."/>
            <person name="Wilson R.K."/>
        </authorList>
    </citation>
    <scope>NUCLEOTIDE SEQUENCE [LARGE SCALE GENOMIC DNA]</scope>
    <source>
        <strain evidence="11">17573</strain>
    </source>
</reference>
<dbReference type="InterPro" id="IPR002108">
    <property type="entry name" value="ADF-H"/>
</dbReference>
<dbReference type="GO" id="GO:0071300">
    <property type="term" value="P:cellular response to retinoic acid"/>
    <property type="evidence" value="ECO:0007669"/>
    <property type="project" value="Ensembl"/>
</dbReference>
<reference evidence="11" key="4">
    <citation type="submission" date="2025-09" db="UniProtKB">
        <authorList>
            <consortium name="Ensembl"/>
        </authorList>
    </citation>
    <scope>IDENTIFICATION</scope>
    <source>
        <strain evidence="11">17573</strain>
    </source>
</reference>
<evidence type="ECO:0000256" key="5">
    <source>
        <dbReference type="ARBA" id="ARBA00022737"/>
    </source>
</evidence>
<dbReference type="FunCoup" id="A0A5F7ZLD1">
    <property type="interactions" value="547"/>
</dbReference>
<evidence type="ECO:0000256" key="8">
    <source>
        <dbReference type="ARBA" id="ARBA00023212"/>
    </source>
</evidence>
<feature type="region of interest" description="Disordered" evidence="9">
    <location>
        <begin position="116"/>
        <end position="146"/>
    </location>
</feature>
<comment type="similarity">
    <text evidence="3">Belongs to the actin-binding proteins ADF family. Twinfilin subfamily.</text>
</comment>
<evidence type="ECO:0000256" key="4">
    <source>
        <dbReference type="ARBA" id="ARBA00022490"/>
    </source>
</evidence>
<dbReference type="GO" id="GO:0010976">
    <property type="term" value="P:positive regulation of neuron projection development"/>
    <property type="evidence" value="ECO:0007669"/>
    <property type="project" value="Ensembl"/>
</dbReference>
<dbReference type="Pfam" id="PF00241">
    <property type="entry name" value="Cofilin_ADF"/>
    <property type="match status" value="2"/>
</dbReference>
<evidence type="ECO:0000256" key="1">
    <source>
        <dbReference type="ARBA" id="ARBA00004245"/>
    </source>
</evidence>
<dbReference type="SUPFAM" id="SSF55753">
    <property type="entry name" value="Actin depolymerizing proteins"/>
    <property type="match status" value="3"/>
</dbReference>
<dbReference type="InterPro" id="IPR028458">
    <property type="entry name" value="Twinfilin"/>
</dbReference>
<dbReference type="CDD" id="cd11285">
    <property type="entry name" value="ADF_Twf-N_like"/>
    <property type="match status" value="1"/>
</dbReference>
<dbReference type="PANTHER" id="PTHR13759:SF9">
    <property type="entry name" value="TWINFILIN-2"/>
    <property type="match status" value="1"/>
</dbReference>
<dbReference type="Ensembl" id="ENSMMUT00000080709.1">
    <property type="protein sequence ID" value="ENSMMUP00000066439.1"/>
    <property type="gene ID" value="ENSMMUG00000047685.2"/>
</dbReference>
<feature type="region of interest" description="Disordered" evidence="9">
    <location>
        <begin position="453"/>
        <end position="480"/>
    </location>
</feature>
<dbReference type="GO" id="GO:0005524">
    <property type="term" value="F:ATP binding"/>
    <property type="evidence" value="ECO:0007669"/>
    <property type="project" value="Ensembl"/>
</dbReference>
<dbReference type="ExpressionAtlas" id="A0A5F7ZLD1">
    <property type="expression patterns" value="baseline"/>
</dbReference>
<dbReference type="OMA" id="AMTHQTG"/>
<dbReference type="GO" id="GO:0071363">
    <property type="term" value="P:cellular response to growth factor stimulus"/>
    <property type="evidence" value="ECO:0007669"/>
    <property type="project" value="Ensembl"/>
</dbReference>
<keyword evidence="4" id="KW-0963">Cytoplasm</keyword>
<name>A0A5F7ZLD1_MACMU</name>
<dbReference type="GO" id="GO:0030175">
    <property type="term" value="C:filopodium"/>
    <property type="evidence" value="ECO:0007669"/>
    <property type="project" value="Ensembl"/>
</dbReference>
<dbReference type="PROSITE" id="PS51263">
    <property type="entry name" value="ADF_H"/>
    <property type="match status" value="1"/>
</dbReference>
<comment type="subcellular location">
    <subcellularLocation>
        <location evidence="1">Cytoplasm</location>
        <location evidence="1">Cytoskeleton</location>
    </subcellularLocation>
    <subcellularLocation>
        <location evidence="2">Cytoplasm</location>
        <location evidence="2">Perinuclear region</location>
    </subcellularLocation>
</comment>